<dbReference type="Gene3D" id="2.30.42.10">
    <property type="match status" value="1"/>
</dbReference>
<dbReference type="PIRSF" id="PIRSF016493">
    <property type="entry name" value="Glycyl_aminpptds"/>
    <property type="match status" value="1"/>
</dbReference>
<evidence type="ECO:0000256" key="1">
    <source>
        <dbReference type="SAM" id="SignalP"/>
    </source>
</evidence>
<dbReference type="SUPFAM" id="SSF55486">
    <property type="entry name" value="Metalloproteases ('zincins'), catalytic domain"/>
    <property type="match status" value="1"/>
</dbReference>
<dbReference type="OrthoDB" id="9778516at2"/>
<dbReference type="EMBL" id="CP013909">
    <property type="protein sequence ID" value="ALW86703.1"/>
    <property type="molecule type" value="Genomic_DNA"/>
</dbReference>
<evidence type="ECO:0000313" key="4">
    <source>
        <dbReference type="EMBL" id="ALW86703.1"/>
    </source>
</evidence>
<evidence type="ECO:0008006" key="6">
    <source>
        <dbReference type="Google" id="ProtNLM"/>
    </source>
</evidence>
<reference evidence="4 5" key="1">
    <citation type="submission" date="2015-12" db="EMBL/GenBank/DDBJ databases">
        <authorList>
            <person name="Shamseldin A."/>
            <person name="Moawad H."/>
            <person name="Abd El-Rahim W.M."/>
            <person name="Sadowsky M.J."/>
        </authorList>
    </citation>
    <scope>NUCLEOTIDE SEQUENCE [LARGE SCALE GENOMIC DNA]</scope>
    <source>
        <strain evidence="4 5">DG5B</strain>
    </source>
</reference>
<proteinExistence type="predicted"/>
<dbReference type="Pfam" id="PF05299">
    <property type="entry name" value="Peptidase_M61"/>
    <property type="match status" value="1"/>
</dbReference>
<dbReference type="InterPro" id="IPR036034">
    <property type="entry name" value="PDZ_sf"/>
</dbReference>
<dbReference type="InterPro" id="IPR024191">
    <property type="entry name" value="Peptidase_M61"/>
</dbReference>
<dbReference type="InterPro" id="IPR027268">
    <property type="entry name" value="Peptidase_M4/M1_CTD_sf"/>
</dbReference>
<organism evidence="4 5">
    <name type="scientific">Hymenobacter sedentarius</name>
    <dbReference type="NCBI Taxonomy" id="1411621"/>
    <lineage>
        <taxon>Bacteria</taxon>
        <taxon>Pseudomonadati</taxon>
        <taxon>Bacteroidota</taxon>
        <taxon>Cytophagia</taxon>
        <taxon>Cytophagales</taxon>
        <taxon>Hymenobacteraceae</taxon>
        <taxon>Hymenobacter</taxon>
    </lineage>
</organism>
<dbReference type="KEGG" id="hyg:AUC43_17420"/>
<evidence type="ECO:0000259" key="2">
    <source>
        <dbReference type="Pfam" id="PF05299"/>
    </source>
</evidence>
<dbReference type="SUPFAM" id="SSF50156">
    <property type="entry name" value="PDZ domain-like"/>
    <property type="match status" value="1"/>
</dbReference>
<feature type="chain" id="PRO_5006840686" description="Peptidase M61" evidence="1">
    <location>
        <begin position="26"/>
        <end position="612"/>
    </location>
</feature>
<sequence length="612" mass="67214">MIQNTVTAFLVALPLAFCAPVAAQAPVAYTVAFPNAVHHEARVRVTFAQLPPGPLQVRMARSSPGRYALHEFAKNVYDVSATDSKGNPLRITRPDPSGWDVAGHDGAVVFRYTLFGDRTDGTYAGIDSRHAQLNMPATLAYARGLEQRPAEVKFDLPTGWQVASQLRPDAATGTWYAPHLQYLMDSPASLGPLQTRTWQEQGRTIEMQMLHEGTDAELDSYVALTKKVVKEAAAVFGELPAYDFGRYTFLANYLPQTSGDGMEHRNSTVVTSNLPLRGAGAERNLGTVAHEFFHSWNVERIRPQDLEPFDFDRADMSSGLWFAEGFTSYYGPLLLRRAGVLTDQQFCERGVNGLVNALLLSPGAARYSPVQMSQQAPFVDAAAAIDPDNRANTYLSYYAIGGANALALDLDLRANHKTTLDAFMRAVWRQYGKAQRNYAPERPYTLPDLQRVLGEVSHDTAFAGRFFRDHIYGHELPKFAQLLAPAGLQLRKAKAGQASLGLNRLQFLPDSSGALLPASSLVGSPLYQAGIDREDVLLKFDGQPLKRATVLQQLLATHKPGDVVPVEVRARDGVRTVPVTLQEAPTLEVVALPSATRQQLAFRKAWLSGKKN</sequence>
<keyword evidence="1" id="KW-0732">Signal</keyword>
<dbReference type="InterPro" id="IPR007963">
    <property type="entry name" value="Peptidase_M61_catalytic"/>
</dbReference>
<dbReference type="AlphaFoldDB" id="A0A0U3K284"/>
<dbReference type="Proteomes" id="UP000059542">
    <property type="component" value="Chromosome"/>
</dbReference>
<evidence type="ECO:0000259" key="3">
    <source>
        <dbReference type="Pfam" id="PF17899"/>
    </source>
</evidence>
<dbReference type="Pfam" id="PF17899">
    <property type="entry name" value="Peptidase_M61_N"/>
    <property type="match status" value="1"/>
</dbReference>
<feature type="signal peptide" evidence="1">
    <location>
        <begin position="1"/>
        <end position="25"/>
    </location>
</feature>
<feature type="domain" description="Peptidase M61 N-terminal" evidence="3">
    <location>
        <begin position="29"/>
        <end position="191"/>
    </location>
</feature>
<accession>A0A0U3K284</accession>
<dbReference type="RefSeq" id="WP_068196616.1">
    <property type="nucleotide sequence ID" value="NZ_CP013909.1"/>
</dbReference>
<evidence type="ECO:0000313" key="5">
    <source>
        <dbReference type="Proteomes" id="UP000059542"/>
    </source>
</evidence>
<keyword evidence="5" id="KW-1185">Reference proteome</keyword>
<protein>
    <recommendedName>
        <fullName evidence="6">Peptidase M61</fullName>
    </recommendedName>
</protein>
<dbReference type="InterPro" id="IPR040756">
    <property type="entry name" value="Peptidase_M61_N"/>
</dbReference>
<feature type="domain" description="Peptidase M61 catalytic" evidence="2">
    <location>
        <begin position="284"/>
        <end position="401"/>
    </location>
</feature>
<gene>
    <name evidence="4" type="ORF">AUC43_17420</name>
</gene>
<dbReference type="Gene3D" id="2.60.40.3650">
    <property type="match status" value="1"/>
</dbReference>
<dbReference type="Gene3D" id="1.10.390.10">
    <property type="entry name" value="Neutral Protease Domain 2"/>
    <property type="match status" value="1"/>
</dbReference>
<name>A0A0U3K284_9BACT</name>